<dbReference type="Proteomes" id="UP000017842">
    <property type="component" value="Unassembled WGS sequence"/>
</dbReference>
<gene>
    <name evidence="1" type="ORF">MGMO_35c00200</name>
</gene>
<protein>
    <submittedName>
        <fullName evidence="1">Uncharacterized protein</fullName>
    </submittedName>
</protein>
<comment type="caution">
    <text evidence="1">The sequence shown here is derived from an EMBL/GenBank/DDBJ whole genome shotgun (WGS) entry which is preliminary data.</text>
</comment>
<sequence>MDEVQDQRLLDIWSQKRIPVVYKQARSFPVLVRLPYAPNNRDWLRGDQRRKPEWNEKFKCWETPQAWFDYDINLALQKYGKVFVVQLYKEQQKCAPACWNAEGFHCECSCMGANHGSGHPGGSWHEISDTFAFSWGEKKYACRLVSKKTL</sequence>
<dbReference type="AlphaFoldDB" id="V5BZ76"/>
<evidence type="ECO:0000313" key="1">
    <source>
        <dbReference type="EMBL" id="ESS73124.1"/>
    </source>
</evidence>
<evidence type="ECO:0000313" key="2">
    <source>
        <dbReference type="Proteomes" id="UP000017842"/>
    </source>
</evidence>
<keyword evidence="2" id="KW-1185">Reference proteome</keyword>
<reference evidence="1 2" key="1">
    <citation type="journal article" date="2013" name="Genome Announc.">
        <title>Draft Genome Sequence of the Methanotrophic Gammaproteobacterium Methyloglobulus morosus DSM 22980 Strain KoM1.</title>
        <authorList>
            <person name="Poehlein A."/>
            <person name="Deutzmann J.S."/>
            <person name="Daniel R."/>
            <person name="Simeonova D.D."/>
        </authorList>
    </citation>
    <scope>NUCLEOTIDE SEQUENCE [LARGE SCALE GENOMIC DNA]</scope>
    <source>
        <strain evidence="1 2">KoM1</strain>
    </source>
</reference>
<dbReference type="EMBL" id="AYLO01000034">
    <property type="protein sequence ID" value="ESS73124.1"/>
    <property type="molecule type" value="Genomic_DNA"/>
</dbReference>
<name>V5BZ76_9GAMM</name>
<proteinExistence type="predicted"/>
<dbReference type="eggNOG" id="ENOG5032TMY">
    <property type="taxonomic scope" value="Bacteria"/>
</dbReference>
<organism evidence="1 2">
    <name type="scientific">Methyloglobulus morosus KoM1</name>
    <dbReference type="NCBI Taxonomy" id="1116472"/>
    <lineage>
        <taxon>Bacteria</taxon>
        <taxon>Pseudomonadati</taxon>
        <taxon>Pseudomonadota</taxon>
        <taxon>Gammaproteobacteria</taxon>
        <taxon>Methylococcales</taxon>
        <taxon>Methylococcaceae</taxon>
        <taxon>Methyloglobulus</taxon>
    </lineage>
</organism>
<accession>V5BZ76</accession>